<dbReference type="GO" id="GO:0005737">
    <property type="term" value="C:cytoplasm"/>
    <property type="evidence" value="ECO:0007669"/>
    <property type="project" value="TreeGrafter"/>
</dbReference>
<dbReference type="InterPro" id="IPR030846">
    <property type="entry name" value="DnaG_bac"/>
</dbReference>
<feature type="compositionally biased region" description="Low complexity" evidence="13">
    <location>
        <begin position="497"/>
        <end position="517"/>
    </location>
</feature>
<comment type="domain">
    <text evidence="12">Contains an N-terminal zinc-binding domain, a central core domain that contains the primase activity, and a C-terminal DnaB-binding domain.</text>
</comment>
<evidence type="ECO:0000256" key="10">
    <source>
        <dbReference type="ARBA" id="ARBA00023125"/>
    </source>
</evidence>
<comment type="cofactor">
    <cofactor evidence="12">
        <name>Zn(2+)</name>
        <dbReference type="ChEBI" id="CHEBI:29105"/>
    </cofactor>
    <text evidence="12">Binds 1 zinc ion per monomer.</text>
</comment>
<dbReference type="EC" id="2.7.7.101" evidence="12"/>
<keyword evidence="9" id="KW-0460">Magnesium</keyword>
<evidence type="ECO:0000313" key="16">
    <source>
        <dbReference type="Proteomes" id="UP000236447"/>
    </source>
</evidence>
<evidence type="ECO:0000256" key="9">
    <source>
        <dbReference type="ARBA" id="ARBA00022842"/>
    </source>
</evidence>
<evidence type="ECO:0000256" key="7">
    <source>
        <dbReference type="ARBA" id="ARBA00022771"/>
    </source>
</evidence>
<dbReference type="Pfam" id="PF13155">
    <property type="entry name" value="Toprim_2"/>
    <property type="match status" value="1"/>
</dbReference>
<evidence type="ECO:0000256" key="8">
    <source>
        <dbReference type="ARBA" id="ARBA00022833"/>
    </source>
</evidence>
<comment type="similarity">
    <text evidence="12">Belongs to the DnaG primase family.</text>
</comment>
<dbReference type="SUPFAM" id="SSF56731">
    <property type="entry name" value="DNA primase core"/>
    <property type="match status" value="1"/>
</dbReference>
<evidence type="ECO:0000256" key="3">
    <source>
        <dbReference type="ARBA" id="ARBA00022679"/>
    </source>
</evidence>
<dbReference type="SUPFAM" id="SSF57783">
    <property type="entry name" value="Zinc beta-ribbon"/>
    <property type="match status" value="1"/>
</dbReference>
<dbReference type="HAMAP" id="MF_00974">
    <property type="entry name" value="DNA_primase_DnaG"/>
    <property type="match status" value="1"/>
</dbReference>
<keyword evidence="11 12" id="KW-0804">Transcription</keyword>
<dbReference type="SMART" id="SM00493">
    <property type="entry name" value="TOPRIM"/>
    <property type="match status" value="1"/>
</dbReference>
<sequence length="749" mass="81754">MSLPPGFLDELRTRVSLTQVVGRKVMWDQRKSNQGKGDMWAPCPFHHEKSASFHVDDRKGFYYCFGCHAKGDALKFVQETENVGFMEAVQILAQEAGMEMPARDPRAQQKQDHRAQLAEVMEQAVRFFRLQLNTRAGEGARSYLARRGLSGPALERWEIGFAPEGWQNLWDALRGKGVPEELIMGAGLAKPSNKGGKPYDTFRNRIMFPIRDARGRAIAFGGRAMDPRDNAKYLNSPETALFDKGRSLYNHGPARTASGKSGQLLVAEGYMDVIALAEGGFEASVAPLGTAITENQLQMLWRIADEPIIALDGDTAGLRAAMRLIDLALPLLEAGKSLRFALMPEGKDPDDLIRAEGREAVQAVLDQAMPMVRLLWQRETEGKVFDSPERKAALDKALRDKIRLIRDPSIRRHYGEDLQDLRWELFRGGRPREEAAGSGLDLGFDAAPDAGFDPGGRPADDPGFGADYDAGYDPGYDTAGYDPGFDPGYDAGPYDNGPAPAGVPAGRPDASGSQGYSGKQGGYAAGKSRKSGGFRDGTRMPWRGKNAPPQPLETTRNSLLAGGSEESLARVREAVILATVITTPAVVAQYEVNLERMACIGSDHALLRDLVLRHGIDAPERLKEEIAAAAGAHALENLFALRHVAISPCLRRPGDVEVASLTLAEEFAKLEASRGLDAELSEAEEDLDGLADEAVTWRLGQAAEARNKAVRSENEDRAQYDVGENGARLNREERDAFGALLERIGYSKK</sequence>
<dbReference type="InterPro" id="IPR036977">
    <property type="entry name" value="DNA_primase_Znf_CHC2"/>
</dbReference>
<dbReference type="SMART" id="SM00400">
    <property type="entry name" value="ZnF_CHCC"/>
    <property type="match status" value="1"/>
</dbReference>
<feature type="region of interest" description="Disordered" evidence="13">
    <location>
        <begin position="436"/>
        <end position="553"/>
    </location>
</feature>
<dbReference type="Gene3D" id="3.40.1360.10">
    <property type="match status" value="1"/>
</dbReference>
<evidence type="ECO:0000256" key="1">
    <source>
        <dbReference type="ARBA" id="ARBA00022478"/>
    </source>
</evidence>
<evidence type="ECO:0000256" key="13">
    <source>
        <dbReference type="SAM" id="MobiDB-lite"/>
    </source>
</evidence>
<keyword evidence="4 12" id="KW-0548">Nucleotidyltransferase</keyword>
<comment type="subunit">
    <text evidence="12">Monomer. Interacts with DnaB.</text>
</comment>
<dbReference type="InterPro" id="IPR006295">
    <property type="entry name" value="DNA_primase_DnaG"/>
</dbReference>
<feature type="zinc finger region" description="CHC2-type" evidence="12">
    <location>
        <begin position="43"/>
        <end position="67"/>
    </location>
</feature>
<evidence type="ECO:0000313" key="15">
    <source>
        <dbReference type="EMBL" id="AUQ98318.1"/>
    </source>
</evidence>
<dbReference type="EMBL" id="CP010725">
    <property type="protein sequence ID" value="AUQ98318.1"/>
    <property type="molecule type" value="Genomic_DNA"/>
</dbReference>
<dbReference type="GO" id="GO:0000428">
    <property type="term" value="C:DNA-directed RNA polymerase complex"/>
    <property type="evidence" value="ECO:0007669"/>
    <property type="project" value="UniProtKB-KW"/>
</dbReference>
<dbReference type="GO" id="GO:0006269">
    <property type="term" value="P:DNA replication, synthesis of primer"/>
    <property type="evidence" value="ECO:0007669"/>
    <property type="project" value="UniProtKB-UniRule"/>
</dbReference>
<evidence type="ECO:0000256" key="12">
    <source>
        <dbReference type="HAMAP-Rule" id="MF_00974"/>
    </source>
</evidence>
<dbReference type="FunFam" id="3.40.1360.10:FF:000002">
    <property type="entry name" value="DNA primase"/>
    <property type="match status" value="1"/>
</dbReference>
<keyword evidence="3 12" id="KW-0808">Transferase</keyword>
<keyword evidence="2 12" id="KW-0639">Primosome</keyword>
<feature type="compositionally biased region" description="Low complexity" evidence="13">
    <location>
        <begin position="461"/>
        <end position="484"/>
    </location>
</feature>
<dbReference type="InterPro" id="IPR006171">
    <property type="entry name" value="TOPRIM_dom"/>
</dbReference>
<dbReference type="Pfam" id="PF01807">
    <property type="entry name" value="Zn_ribbon_DnaG"/>
    <property type="match status" value="1"/>
</dbReference>
<evidence type="ECO:0000256" key="2">
    <source>
        <dbReference type="ARBA" id="ARBA00022515"/>
    </source>
</evidence>
<dbReference type="AlphaFoldDB" id="A0A2I7K6S7"/>
<dbReference type="InterPro" id="IPR037068">
    <property type="entry name" value="DNA_primase_core_N_sf"/>
</dbReference>
<dbReference type="Gene3D" id="3.90.980.10">
    <property type="entry name" value="DNA primase, catalytic core, N-terminal domain"/>
    <property type="match status" value="1"/>
</dbReference>
<proteinExistence type="inferred from homology"/>
<dbReference type="InterPro" id="IPR050219">
    <property type="entry name" value="DnaG_primase"/>
</dbReference>
<keyword evidence="8 12" id="KW-0862">Zinc</keyword>
<gene>
    <name evidence="12 15" type="primary">dnaG</name>
    <name evidence="15" type="ORF">PhaeoP88_00928</name>
</gene>
<protein>
    <recommendedName>
        <fullName evidence="12">DNA primase</fullName>
        <ecNumber evidence="12">2.7.7.101</ecNumber>
    </recommendedName>
</protein>
<keyword evidence="6 12" id="KW-0479">Metal-binding</keyword>
<evidence type="ECO:0000256" key="6">
    <source>
        <dbReference type="ARBA" id="ARBA00022723"/>
    </source>
</evidence>
<dbReference type="InterPro" id="IPR034151">
    <property type="entry name" value="TOPRIM_DnaG_bac"/>
</dbReference>
<dbReference type="Proteomes" id="UP000236447">
    <property type="component" value="Chromosome"/>
</dbReference>
<dbReference type="Pfam" id="PF08275">
    <property type="entry name" value="DNAG_N"/>
    <property type="match status" value="1"/>
</dbReference>
<evidence type="ECO:0000256" key="11">
    <source>
        <dbReference type="ARBA" id="ARBA00023163"/>
    </source>
</evidence>
<dbReference type="GO" id="GO:0003677">
    <property type="term" value="F:DNA binding"/>
    <property type="evidence" value="ECO:0007669"/>
    <property type="project" value="UniProtKB-KW"/>
</dbReference>
<dbReference type="NCBIfam" id="TIGR01391">
    <property type="entry name" value="dnaG"/>
    <property type="match status" value="1"/>
</dbReference>
<keyword evidence="1 12" id="KW-0240">DNA-directed RNA polymerase</keyword>
<keyword evidence="7 12" id="KW-0863">Zinc-finger</keyword>
<dbReference type="Gene3D" id="3.90.580.10">
    <property type="entry name" value="Zinc finger, CHC2-type domain"/>
    <property type="match status" value="1"/>
</dbReference>
<evidence type="ECO:0000256" key="5">
    <source>
        <dbReference type="ARBA" id="ARBA00022705"/>
    </source>
</evidence>
<comment type="function">
    <text evidence="12">RNA polymerase that catalyzes the synthesis of short RNA molecules used as primers for DNA polymerase during DNA replication.</text>
</comment>
<dbReference type="CDD" id="cd03364">
    <property type="entry name" value="TOPRIM_DnaG_primases"/>
    <property type="match status" value="1"/>
</dbReference>
<evidence type="ECO:0000256" key="4">
    <source>
        <dbReference type="ARBA" id="ARBA00022695"/>
    </source>
</evidence>
<comment type="catalytic activity">
    <reaction evidence="12">
        <text>ssDNA + n NTP = ssDNA/pppN(pN)n-1 hybrid + (n-1) diphosphate.</text>
        <dbReference type="EC" id="2.7.7.101"/>
    </reaction>
</comment>
<accession>A0A2I7K6S7</accession>
<dbReference type="FunFam" id="3.90.980.10:FF:000001">
    <property type="entry name" value="DNA primase"/>
    <property type="match status" value="1"/>
</dbReference>
<reference evidence="15 16" key="1">
    <citation type="journal article" date="2017" name="Front. Microbiol.">
        <title>Phaeobacter piscinae sp. nov., a species of the Roseobacter group and potential aquaculture probiont.</title>
        <authorList>
            <person name="Sonnenschein E.C."/>
            <person name="Phippen C.B.W."/>
            <person name="Nielsen K.F."/>
            <person name="Mateiu R.V."/>
            <person name="Melchiorsen J."/>
            <person name="Gram L."/>
            <person name="Overmann J."/>
            <person name="Freese H.M."/>
        </authorList>
    </citation>
    <scope>NUCLEOTIDE SEQUENCE [LARGE SCALE GENOMIC DNA]</scope>
    <source>
        <strain evidence="15 16">P88</strain>
    </source>
</reference>
<dbReference type="GO" id="GO:0003899">
    <property type="term" value="F:DNA-directed RNA polymerase activity"/>
    <property type="evidence" value="ECO:0007669"/>
    <property type="project" value="UniProtKB-UniRule"/>
</dbReference>
<dbReference type="InterPro" id="IPR002694">
    <property type="entry name" value="Znf_CHC2"/>
</dbReference>
<keyword evidence="10 12" id="KW-0238">DNA-binding</keyword>
<dbReference type="PROSITE" id="PS50880">
    <property type="entry name" value="TOPRIM"/>
    <property type="match status" value="1"/>
</dbReference>
<dbReference type="GO" id="GO:1990077">
    <property type="term" value="C:primosome complex"/>
    <property type="evidence" value="ECO:0007669"/>
    <property type="project" value="UniProtKB-KW"/>
</dbReference>
<dbReference type="PANTHER" id="PTHR30313">
    <property type="entry name" value="DNA PRIMASE"/>
    <property type="match status" value="1"/>
</dbReference>
<keyword evidence="5 12" id="KW-0235">DNA replication</keyword>
<feature type="domain" description="Toprim" evidence="14">
    <location>
        <begin position="262"/>
        <end position="344"/>
    </location>
</feature>
<dbReference type="GO" id="GO:0008270">
    <property type="term" value="F:zinc ion binding"/>
    <property type="evidence" value="ECO:0007669"/>
    <property type="project" value="UniProtKB-UniRule"/>
</dbReference>
<dbReference type="RefSeq" id="WP_102883177.1">
    <property type="nucleotide sequence ID" value="NZ_CP010725.1"/>
</dbReference>
<reference evidence="15 16" key="2">
    <citation type="journal article" date="2017" name="Genome Biol. Evol.">
        <title>Trajectories and Drivers of Genome Evolution in Surface-Associated Marine Phaeobacter.</title>
        <authorList>
            <person name="Freese H.M."/>
            <person name="Sikorski J."/>
            <person name="Bunk B."/>
            <person name="Scheuner C."/>
            <person name="Meier-Kolthoff J.P."/>
            <person name="Sproer C."/>
            <person name="Gram L."/>
            <person name="Overmann J."/>
        </authorList>
    </citation>
    <scope>NUCLEOTIDE SEQUENCE [LARGE SCALE GENOMIC DNA]</scope>
    <source>
        <strain evidence="15 16">P88</strain>
    </source>
</reference>
<dbReference type="InterPro" id="IPR013264">
    <property type="entry name" value="DNAG_N"/>
</dbReference>
<evidence type="ECO:0000259" key="14">
    <source>
        <dbReference type="PROSITE" id="PS50880"/>
    </source>
</evidence>
<name>A0A2I7K6S7_9RHOB</name>
<organism evidence="15 16">
    <name type="scientific">Phaeobacter inhibens</name>
    <dbReference type="NCBI Taxonomy" id="221822"/>
    <lineage>
        <taxon>Bacteria</taxon>
        <taxon>Pseudomonadati</taxon>
        <taxon>Pseudomonadota</taxon>
        <taxon>Alphaproteobacteria</taxon>
        <taxon>Rhodobacterales</taxon>
        <taxon>Roseobacteraceae</taxon>
        <taxon>Phaeobacter</taxon>
    </lineage>
</organism>
<dbReference type="PANTHER" id="PTHR30313:SF2">
    <property type="entry name" value="DNA PRIMASE"/>
    <property type="match status" value="1"/>
</dbReference>